<feature type="compositionally biased region" description="Acidic residues" evidence="1">
    <location>
        <begin position="78"/>
        <end position="88"/>
    </location>
</feature>
<evidence type="ECO:0000313" key="2">
    <source>
        <dbReference type="EMBL" id="KAF0035914.1"/>
    </source>
</evidence>
<proteinExistence type="predicted"/>
<dbReference type="Proteomes" id="UP000438429">
    <property type="component" value="Unassembled WGS sequence"/>
</dbReference>
<dbReference type="AlphaFoldDB" id="A0A6A4SXZ0"/>
<accession>A0A6A4SXZ0</accession>
<protein>
    <submittedName>
        <fullName evidence="2">Uncharacterized protein</fullName>
    </submittedName>
</protein>
<name>A0A6A4SXZ0_SCOMX</name>
<evidence type="ECO:0000256" key="1">
    <source>
        <dbReference type="SAM" id="MobiDB-lite"/>
    </source>
</evidence>
<gene>
    <name evidence="2" type="ORF">F2P81_011226</name>
</gene>
<sequence length="99" mass="11070">MHLHTLRSVTKLVRNLLKCNHKVTHCSWKLQRNAAEKKNTTMNGKVASESGVASGLLRISDDEVINFNSHLDINSGGIDDDAFTDETSEWPKNRPAQIN</sequence>
<comment type="caution">
    <text evidence="2">The sequence shown here is derived from an EMBL/GenBank/DDBJ whole genome shotgun (WGS) entry which is preliminary data.</text>
</comment>
<evidence type="ECO:0000313" key="3">
    <source>
        <dbReference type="Proteomes" id="UP000438429"/>
    </source>
</evidence>
<reference evidence="2 3" key="1">
    <citation type="submission" date="2019-06" db="EMBL/GenBank/DDBJ databases">
        <title>Draft genomes of female and male turbot (Scophthalmus maximus).</title>
        <authorList>
            <person name="Xu H."/>
            <person name="Xu X.-W."/>
            <person name="Shao C."/>
            <person name="Chen S."/>
        </authorList>
    </citation>
    <scope>NUCLEOTIDE SEQUENCE [LARGE SCALE GENOMIC DNA]</scope>
    <source>
        <strain evidence="2">Ysfricsl-2016a</strain>
        <tissue evidence="2">Blood</tissue>
    </source>
</reference>
<feature type="region of interest" description="Disordered" evidence="1">
    <location>
        <begin position="74"/>
        <end position="99"/>
    </location>
</feature>
<dbReference type="EMBL" id="VEVO01000010">
    <property type="protein sequence ID" value="KAF0035914.1"/>
    <property type="molecule type" value="Genomic_DNA"/>
</dbReference>
<organism evidence="2 3">
    <name type="scientific">Scophthalmus maximus</name>
    <name type="common">Turbot</name>
    <name type="synonym">Psetta maxima</name>
    <dbReference type="NCBI Taxonomy" id="52904"/>
    <lineage>
        <taxon>Eukaryota</taxon>
        <taxon>Metazoa</taxon>
        <taxon>Chordata</taxon>
        <taxon>Craniata</taxon>
        <taxon>Vertebrata</taxon>
        <taxon>Euteleostomi</taxon>
        <taxon>Actinopterygii</taxon>
        <taxon>Neopterygii</taxon>
        <taxon>Teleostei</taxon>
        <taxon>Neoteleostei</taxon>
        <taxon>Acanthomorphata</taxon>
        <taxon>Carangaria</taxon>
        <taxon>Pleuronectiformes</taxon>
        <taxon>Pleuronectoidei</taxon>
        <taxon>Scophthalmidae</taxon>
        <taxon>Scophthalmus</taxon>
    </lineage>
</organism>